<gene>
    <name evidence="9" type="ORF">EVS84_18395</name>
</gene>
<dbReference type="AlphaFoldDB" id="A0A4V1WHE9"/>
<sequence length="383" mass="41565">MICPNSVTPGYKPFSQLQHPREVIRQFTPNWFAATMGTGVLALALAQLPLAIPGLRAVAEGLWLFNILLFTLFTVAYAARWILFFDEARRIFGHSTVSMFFGTIPMGLATIINGFLLFGLPRWGDGVIHLVEVLWWIDVAMSLACGVLIPYMMFTRQEHSIDQMTAVWLLPVVAAEVAAASGGLLAPHLTDAHAQLIVLTTSYVLWAFSLPVAFSILTILLLRMALHKLPHENMAASSWLALGPIGTGALGMLLLGGEAPAIFAVNGLPGVGEIASGLGLVAGITLWGFGLWWMLMALLITVRYLRDGIPFNLGWWGFTFPLGVYSLATLKLASILGLTFFSVFGTALVILLAAMWLIVGKRTVQGAWRGELFVSPCIAGLKK</sequence>
<feature type="transmembrane region" description="Helical" evidence="8">
    <location>
        <begin position="166"/>
        <end position="185"/>
    </location>
</feature>
<feature type="transmembrane region" description="Helical" evidence="8">
    <location>
        <begin position="133"/>
        <end position="154"/>
    </location>
</feature>
<dbReference type="GO" id="GO:0005886">
    <property type="term" value="C:plasma membrane"/>
    <property type="evidence" value="ECO:0007669"/>
    <property type="project" value="UniProtKB-SubCell"/>
</dbReference>
<dbReference type="EMBL" id="SEUB01000006">
    <property type="protein sequence ID" value="RYM40449.1"/>
    <property type="molecule type" value="Genomic_DNA"/>
</dbReference>
<name>A0A4V1WHE9_9PSED</name>
<dbReference type="Pfam" id="PF03595">
    <property type="entry name" value="SLAC1"/>
    <property type="match status" value="1"/>
</dbReference>
<reference evidence="9 10" key="1">
    <citation type="submission" date="2019-02" db="EMBL/GenBank/DDBJ databases">
        <title>Genome of Pseudomonas korensis isolated from heavy metal contaminated environment.</title>
        <authorList>
            <person name="Ayangbenro A.S."/>
            <person name="Babalola O."/>
        </authorList>
    </citation>
    <scope>NUCLEOTIDE SEQUENCE [LARGE SCALE GENOMIC DNA]</scope>
    <source>
        <strain evidence="9 10">AB36</strain>
    </source>
</reference>
<comment type="subcellular location">
    <subcellularLocation>
        <location evidence="1">Cell membrane</location>
        <topology evidence="1">Multi-pass membrane protein</topology>
    </subcellularLocation>
</comment>
<dbReference type="InterPro" id="IPR051629">
    <property type="entry name" value="Sulfite_efflux_TDT"/>
</dbReference>
<proteinExistence type="inferred from homology"/>
<dbReference type="InterPro" id="IPR038665">
    <property type="entry name" value="Voltage-dep_anion_channel_sf"/>
</dbReference>
<evidence type="ECO:0000313" key="10">
    <source>
        <dbReference type="Proteomes" id="UP000291107"/>
    </source>
</evidence>
<feature type="transmembrane region" description="Helical" evidence="8">
    <location>
        <begin position="97"/>
        <end position="121"/>
    </location>
</feature>
<evidence type="ECO:0000256" key="6">
    <source>
        <dbReference type="ARBA" id="ARBA00022989"/>
    </source>
</evidence>
<dbReference type="InterPro" id="IPR004695">
    <property type="entry name" value="SLAC1/Mae1/Ssu1/TehA"/>
</dbReference>
<feature type="transmembrane region" description="Helical" evidence="8">
    <location>
        <begin position="334"/>
        <end position="359"/>
    </location>
</feature>
<evidence type="ECO:0000313" key="9">
    <source>
        <dbReference type="EMBL" id="RYM40449.1"/>
    </source>
</evidence>
<evidence type="ECO:0000256" key="5">
    <source>
        <dbReference type="ARBA" id="ARBA00022692"/>
    </source>
</evidence>
<dbReference type="PANTHER" id="PTHR31686">
    <property type="match status" value="1"/>
</dbReference>
<dbReference type="FunFam" id="1.50.10.150:FF:000004">
    <property type="entry name" value="Malic acid transporter"/>
    <property type="match status" value="1"/>
</dbReference>
<feature type="transmembrane region" description="Helical" evidence="8">
    <location>
        <begin position="277"/>
        <end position="302"/>
    </location>
</feature>
<dbReference type="CDD" id="cd09318">
    <property type="entry name" value="TDT_SSU1"/>
    <property type="match status" value="1"/>
</dbReference>
<dbReference type="PANTHER" id="PTHR31686:SF1">
    <property type="entry name" value="SULFITE EFFLUX PUMP SSU1"/>
    <property type="match status" value="1"/>
</dbReference>
<feature type="transmembrane region" description="Helical" evidence="8">
    <location>
        <begin position="309"/>
        <end position="328"/>
    </location>
</feature>
<evidence type="ECO:0000256" key="7">
    <source>
        <dbReference type="ARBA" id="ARBA00023136"/>
    </source>
</evidence>
<comment type="similarity">
    <text evidence="2">Belongs to the tellurite-resistance/dicarboxylate transporter (TDT) family.</text>
</comment>
<keyword evidence="3" id="KW-0813">Transport</keyword>
<dbReference type="Proteomes" id="UP000291107">
    <property type="component" value="Unassembled WGS sequence"/>
</dbReference>
<evidence type="ECO:0000256" key="1">
    <source>
        <dbReference type="ARBA" id="ARBA00004651"/>
    </source>
</evidence>
<protein>
    <submittedName>
        <fullName evidence="9">C4-dicarboxylate ABC transporter</fullName>
    </submittedName>
</protein>
<accession>A0A4V1WHE9</accession>
<feature type="transmembrane region" description="Helical" evidence="8">
    <location>
        <begin position="62"/>
        <end position="85"/>
    </location>
</feature>
<dbReference type="GO" id="GO:0000319">
    <property type="term" value="F:sulfite transmembrane transporter activity"/>
    <property type="evidence" value="ECO:0007669"/>
    <property type="project" value="TreeGrafter"/>
</dbReference>
<organism evidence="9 10">
    <name type="scientific">Pseudomonas koreensis</name>
    <dbReference type="NCBI Taxonomy" id="198620"/>
    <lineage>
        <taxon>Bacteria</taxon>
        <taxon>Pseudomonadati</taxon>
        <taxon>Pseudomonadota</taxon>
        <taxon>Gammaproteobacteria</taxon>
        <taxon>Pseudomonadales</taxon>
        <taxon>Pseudomonadaceae</taxon>
        <taxon>Pseudomonas</taxon>
    </lineage>
</organism>
<keyword evidence="7 8" id="KW-0472">Membrane</keyword>
<feature type="transmembrane region" description="Helical" evidence="8">
    <location>
        <begin position="238"/>
        <end position="257"/>
    </location>
</feature>
<feature type="transmembrane region" description="Helical" evidence="8">
    <location>
        <begin position="205"/>
        <end position="226"/>
    </location>
</feature>
<evidence type="ECO:0000256" key="3">
    <source>
        <dbReference type="ARBA" id="ARBA00022448"/>
    </source>
</evidence>
<evidence type="ECO:0000256" key="8">
    <source>
        <dbReference type="SAM" id="Phobius"/>
    </source>
</evidence>
<comment type="caution">
    <text evidence="9">The sequence shown here is derived from an EMBL/GenBank/DDBJ whole genome shotgun (WGS) entry which is preliminary data.</text>
</comment>
<evidence type="ECO:0000256" key="2">
    <source>
        <dbReference type="ARBA" id="ARBA00008566"/>
    </source>
</evidence>
<evidence type="ECO:0000256" key="4">
    <source>
        <dbReference type="ARBA" id="ARBA00022475"/>
    </source>
</evidence>
<dbReference type="RefSeq" id="WP_039763750.1">
    <property type="nucleotide sequence ID" value="NZ_JAVDVD010000009.1"/>
</dbReference>
<dbReference type="Gene3D" id="1.50.10.150">
    <property type="entry name" value="Voltage-dependent anion channel"/>
    <property type="match status" value="1"/>
</dbReference>
<feature type="transmembrane region" description="Helical" evidence="8">
    <location>
        <begin position="31"/>
        <end position="50"/>
    </location>
</feature>
<keyword evidence="4" id="KW-1003">Cell membrane</keyword>
<keyword evidence="6 8" id="KW-1133">Transmembrane helix</keyword>
<keyword evidence="5 8" id="KW-0812">Transmembrane</keyword>